<evidence type="ECO:0000256" key="4">
    <source>
        <dbReference type="ARBA" id="ARBA00022827"/>
    </source>
</evidence>
<evidence type="ECO:0000256" key="6">
    <source>
        <dbReference type="SAM" id="MobiDB-lite"/>
    </source>
</evidence>
<feature type="domain" description="Acyl-CoA dehydrogenase/oxidase N-terminal" evidence="9">
    <location>
        <begin position="50"/>
        <end position="159"/>
    </location>
</feature>
<name>A0A9X1M1U9_9MICC</name>
<evidence type="ECO:0000313" key="10">
    <source>
        <dbReference type="EMBL" id="MCC3264853.1"/>
    </source>
</evidence>
<dbReference type="InterPro" id="IPR045008">
    <property type="entry name" value="ACX4-like"/>
</dbReference>
<dbReference type="InterPro" id="IPR009100">
    <property type="entry name" value="AcylCoA_DH/oxidase_NM_dom_sf"/>
</dbReference>
<evidence type="ECO:0000313" key="13">
    <source>
        <dbReference type="Proteomes" id="UP001139264"/>
    </source>
</evidence>
<dbReference type="InterPro" id="IPR009075">
    <property type="entry name" value="AcylCo_DH/oxidase_C"/>
</dbReference>
<dbReference type="SUPFAM" id="SSF47203">
    <property type="entry name" value="Acyl-CoA dehydrogenase C-terminal domain-like"/>
    <property type="match status" value="1"/>
</dbReference>
<feature type="region of interest" description="Disordered" evidence="6">
    <location>
        <begin position="1"/>
        <end position="22"/>
    </location>
</feature>
<dbReference type="RefSeq" id="WP_227889706.1">
    <property type="nucleotide sequence ID" value="NZ_CP095461.1"/>
</dbReference>
<dbReference type="PROSITE" id="PS00073">
    <property type="entry name" value="ACYL_COA_DH_2"/>
    <property type="match status" value="1"/>
</dbReference>
<dbReference type="InterPro" id="IPR037069">
    <property type="entry name" value="AcylCoA_DH/ox_N_sf"/>
</dbReference>
<comment type="similarity">
    <text evidence="2 5">Belongs to the acyl-CoA dehydrogenase family.</text>
</comment>
<protein>
    <submittedName>
        <fullName evidence="11">Acyl-CoA dehydrogenase family protein</fullName>
    </submittedName>
</protein>
<dbReference type="GO" id="GO:0006635">
    <property type="term" value="P:fatty acid beta-oxidation"/>
    <property type="evidence" value="ECO:0007669"/>
    <property type="project" value="InterPro"/>
</dbReference>
<dbReference type="Gene3D" id="1.20.140.10">
    <property type="entry name" value="Butyryl-CoA Dehydrogenase, subunit A, domain 3"/>
    <property type="match status" value="1"/>
</dbReference>
<dbReference type="Pfam" id="PF00441">
    <property type="entry name" value="Acyl-CoA_dh_1"/>
    <property type="match status" value="1"/>
</dbReference>
<feature type="domain" description="Acyl-CoA dehydrogenase/oxidase C-terminal" evidence="7">
    <location>
        <begin position="277"/>
        <end position="420"/>
    </location>
</feature>
<comment type="caution">
    <text evidence="11">The sequence shown here is derived from an EMBL/GenBank/DDBJ whole genome shotgun (WGS) entry which is preliminary data.</text>
</comment>
<keyword evidence="12" id="KW-1185">Reference proteome</keyword>
<dbReference type="PANTHER" id="PTHR43188:SF1">
    <property type="entry name" value="ACYL-COA DEHYDROGENASE"/>
    <property type="match status" value="1"/>
</dbReference>
<evidence type="ECO:0000256" key="2">
    <source>
        <dbReference type="ARBA" id="ARBA00009347"/>
    </source>
</evidence>
<dbReference type="Gene3D" id="1.10.540.10">
    <property type="entry name" value="Acyl-CoA dehydrogenase/oxidase, N-terminal domain"/>
    <property type="match status" value="1"/>
</dbReference>
<organism evidence="11 13">
    <name type="scientific">Arthrobacter gengyunqii</name>
    <dbReference type="NCBI Taxonomy" id="2886940"/>
    <lineage>
        <taxon>Bacteria</taxon>
        <taxon>Bacillati</taxon>
        <taxon>Actinomycetota</taxon>
        <taxon>Actinomycetes</taxon>
        <taxon>Micrococcales</taxon>
        <taxon>Micrococcaceae</taxon>
        <taxon>Arthrobacter</taxon>
    </lineage>
</organism>
<dbReference type="PANTHER" id="PTHR43188">
    <property type="entry name" value="ACYL-COENZYME A OXIDASE"/>
    <property type="match status" value="1"/>
</dbReference>
<dbReference type="InterPro" id="IPR013786">
    <property type="entry name" value="AcylCoA_DH/ox_N"/>
</dbReference>
<dbReference type="GO" id="GO:0050660">
    <property type="term" value="F:flavin adenine dinucleotide binding"/>
    <property type="evidence" value="ECO:0007669"/>
    <property type="project" value="InterPro"/>
</dbReference>
<keyword evidence="3 5" id="KW-0285">Flavoprotein</keyword>
<sequence length="427" mass="46257">MTTIRIADQPETTELNGSADDPAAAGFSFDPTAVQDVDSDLYLLDNLLDEQAKDVQRRVRAFVDEDLLPVINGYWERAEVPYELIPKLAALNIAGGTIKGYGCPGLTRLAASTAAAELARGDGSINTFFGVHSGLAMGSIDMLGSEEQKQRWLPSMARFEKIGAFALTEPGHGSDSVSLETSARRDGDEYVLNGSKRWIGNASFADVVIIYARDEADGAVKGFVMEKDAEGNHPAGYSAEVITGKIGKRAVLQPNIIIENLRIPAENRLENCNSFKDVNKVLAATRGGVAWEALGHAVAAYEIAVAYAKTRVQFGKEIGRFQLVQNKLANMLAQLTAIKLTCFRLNELADEGNMTGPMASMAKMFAARQGRWICSEARDIMGGNGLLLENHVARHLTDMEVVFTYEGTDSMQSLILGRHITGFSAFA</sequence>
<dbReference type="GO" id="GO:0003995">
    <property type="term" value="F:acyl-CoA dehydrogenase activity"/>
    <property type="evidence" value="ECO:0007669"/>
    <property type="project" value="InterPro"/>
</dbReference>
<evidence type="ECO:0000313" key="12">
    <source>
        <dbReference type="Proteomes" id="UP001139168"/>
    </source>
</evidence>
<dbReference type="Gene3D" id="2.40.110.10">
    <property type="entry name" value="Butyryl-CoA Dehydrogenase, subunit A, domain 2"/>
    <property type="match status" value="1"/>
</dbReference>
<evidence type="ECO:0000259" key="7">
    <source>
        <dbReference type="Pfam" id="PF00441"/>
    </source>
</evidence>
<evidence type="ECO:0000256" key="1">
    <source>
        <dbReference type="ARBA" id="ARBA00001974"/>
    </source>
</evidence>
<evidence type="ECO:0000259" key="8">
    <source>
        <dbReference type="Pfam" id="PF02770"/>
    </source>
</evidence>
<dbReference type="Pfam" id="PF02771">
    <property type="entry name" value="Acyl-CoA_dh_N"/>
    <property type="match status" value="1"/>
</dbReference>
<dbReference type="AlphaFoldDB" id="A0A9X1M1U9"/>
<dbReference type="InterPro" id="IPR036250">
    <property type="entry name" value="AcylCo_DH-like_C"/>
</dbReference>
<keyword evidence="5" id="KW-0560">Oxidoreductase</keyword>
<dbReference type="EMBL" id="JAJFZP010000006">
    <property type="protein sequence ID" value="MCC3269446.1"/>
    <property type="molecule type" value="Genomic_DNA"/>
</dbReference>
<evidence type="ECO:0000259" key="9">
    <source>
        <dbReference type="Pfam" id="PF02771"/>
    </source>
</evidence>
<dbReference type="EMBL" id="JAJFZQ010000002">
    <property type="protein sequence ID" value="MCC3264853.1"/>
    <property type="molecule type" value="Genomic_DNA"/>
</dbReference>
<dbReference type="SUPFAM" id="SSF56645">
    <property type="entry name" value="Acyl-CoA dehydrogenase NM domain-like"/>
    <property type="match status" value="1"/>
</dbReference>
<evidence type="ECO:0000313" key="11">
    <source>
        <dbReference type="EMBL" id="MCC3269446.1"/>
    </source>
</evidence>
<dbReference type="InterPro" id="IPR006089">
    <property type="entry name" value="Acyl-CoA_DH_CS"/>
</dbReference>
<feature type="domain" description="Acyl-CoA oxidase/dehydrogenase middle" evidence="8">
    <location>
        <begin position="164"/>
        <end position="252"/>
    </location>
</feature>
<keyword evidence="4 5" id="KW-0274">FAD</keyword>
<accession>A0A9X1M1U9</accession>
<evidence type="ECO:0000256" key="5">
    <source>
        <dbReference type="RuleBase" id="RU362125"/>
    </source>
</evidence>
<reference evidence="11" key="1">
    <citation type="submission" date="2021-10" db="EMBL/GenBank/DDBJ databases">
        <title>Novel species in genus Arthrobacter.</title>
        <authorList>
            <person name="Liu Y."/>
        </authorList>
    </citation>
    <scope>NUCLEOTIDE SEQUENCE</scope>
    <source>
        <strain evidence="10">Zg-Y786</strain>
        <strain evidence="11">Zg-Y809</strain>
    </source>
</reference>
<dbReference type="Proteomes" id="UP001139264">
    <property type="component" value="Unassembled WGS sequence"/>
</dbReference>
<gene>
    <name evidence="11" type="ORF">LJ751_08715</name>
    <name evidence="10" type="ORF">LJ752_02195</name>
</gene>
<evidence type="ECO:0000256" key="3">
    <source>
        <dbReference type="ARBA" id="ARBA00022630"/>
    </source>
</evidence>
<dbReference type="InterPro" id="IPR006091">
    <property type="entry name" value="Acyl-CoA_Oxase/DH_mid-dom"/>
</dbReference>
<dbReference type="Proteomes" id="UP001139168">
    <property type="component" value="Unassembled WGS sequence"/>
</dbReference>
<dbReference type="Pfam" id="PF02770">
    <property type="entry name" value="Acyl-CoA_dh_M"/>
    <property type="match status" value="1"/>
</dbReference>
<dbReference type="InterPro" id="IPR046373">
    <property type="entry name" value="Acyl-CoA_Oxase/DH_mid-dom_sf"/>
</dbReference>
<comment type="cofactor">
    <cofactor evidence="1 5">
        <name>FAD</name>
        <dbReference type="ChEBI" id="CHEBI:57692"/>
    </cofactor>
</comment>
<proteinExistence type="inferred from homology"/>